<sequence length="1077" mass="119889">MASRMDVDSPNLNPRKRLSGLLLPGSSPTKAQDPRLAGAVRQSVDSQSSTAQQAHLNLPATPALIQKSPAKSLPQVSPLSIPNSAAGPTSIESPSAPIRQGALSISDLVNSLIKVNKCEEEKEKLQNEIVSITKNLQRAKQSQQFPSVIALFQQQLDAAKNELDIHVKSIMQHRLLSNQAQDNFNSTLSQYKPQSQLEKIPERVGNLESTIKEMREGLGPTSSGDNPMKGNAEFDRVQTHMRSQGQDIDELKRNLDKVQHSLENPNGLDEVMGYMNRIANSVSHQMKRNGQFTNKISELEDEVKAADKKFDDKISTVEKMVDTVEEELRNSNQKLETNISDLGGKLKTANEHAEGKLRDIESNLRSLNNKRHDLNNSASTQISQIETDLETQRQETTAQITAQEDHLASLRTQQQNIDNGGGPSSEATPTPHSGVLTRMVSLERRVQEYTTFLNKIKDLHHEVDVARLDELSALRRNQESSQKSLETKQHEILRKVQDLTANSKEMNTNQKIFAVGLHQLRTSLPESLQRLQNDLKNGLDAFETRLTPVSDLPRAVTKCESKIESLSRGIRSLETRWSNITTGDLVNSMAHAMQQMYPSVDKLSHQLTAYQTEIDGRISALQRDTETFKADTNRFKADTENAQVCAARSQAAHVSSEQLQTLTRLPTLLQEVKGLSDKIEPIEKAIKEHSDEFQRNLHQWSDLSNRISAQDDTIGGMDQTASEQSAQFDNINQSIRKIDPFIGKIDAHFSALESVQKAIAELRKAAEERDATTQNGLGNISMRLESLEGRNKTEDEVLNELRKQMKDLEARSTAEKADLGVLRTKLKELEGHNATEENDFGKLREKVKALEEREPPVSLEKFTEQGDEVKMYIKRLRKAEDTFKALAGGAKISDILDRPMEERIDGQETPQSQPNGRAFIPRLTTTPKTVPMGPALGSYQPVQVNGKGPAENCPPSGSKSNHTAMQARQRSQTPSGPSSGHPSPYSGKSAEPRQVQHLKGKRRVSSVIDSDDERNTTECSSVIDYSPAPSSSGPSYFASGSNRKDKKRAKKRAEQAEDLFYSSSRPGKKRKRNKQDE</sequence>
<evidence type="ECO:0000313" key="4">
    <source>
        <dbReference type="Proteomes" id="UP000030686"/>
    </source>
</evidence>
<feature type="compositionally biased region" description="Basic residues" evidence="2">
    <location>
        <begin position="1066"/>
        <end position="1077"/>
    </location>
</feature>
<feature type="coiled-coil region" evidence="1">
    <location>
        <begin position="108"/>
        <end position="142"/>
    </location>
</feature>
<feature type="region of interest" description="Disordered" evidence="2">
    <location>
        <begin position="905"/>
        <end position="1077"/>
    </location>
</feature>
<feature type="coiled-coil region" evidence="1">
    <location>
        <begin position="289"/>
        <end position="395"/>
    </location>
</feature>
<dbReference type="Proteomes" id="UP000030686">
    <property type="component" value="Unassembled WGS sequence"/>
</dbReference>
<dbReference type="AlphaFoldDB" id="W6PUB0"/>
<dbReference type="OrthoDB" id="3438382at2759"/>
<feature type="compositionally biased region" description="Polar residues" evidence="2">
    <location>
        <begin position="43"/>
        <end position="55"/>
    </location>
</feature>
<feature type="compositionally biased region" description="Polar residues" evidence="2">
    <location>
        <begin position="74"/>
        <end position="93"/>
    </location>
</feature>
<evidence type="ECO:0000313" key="3">
    <source>
        <dbReference type="EMBL" id="CDM27475.1"/>
    </source>
</evidence>
<dbReference type="Gene3D" id="1.10.287.1490">
    <property type="match status" value="1"/>
</dbReference>
<proteinExistence type="predicted"/>
<keyword evidence="1" id="KW-0175">Coiled coil</keyword>
<protein>
    <submittedName>
        <fullName evidence="3">Genomic scaffold, ProqFM164S01</fullName>
    </submittedName>
</protein>
<feature type="coiled-coil region" evidence="1">
    <location>
        <begin position="752"/>
        <end position="853"/>
    </location>
</feature>
<feature type="region of interest" description="Disordered" evidence="2">
    <location>
        <begin position="414"/>
        <end position="434"/>
    </location>
</feature>
<dbReference type="PANTHER" id="PTHR23159:SF31">
    <property type="entry name" value="CENTROSOME-ASSOCIATED PROTEIN CEP250 ISOFORM X1"/>
    <property type="match status" value="1"/>
</dbReference>
<evidence type="ECO:0000256" key="1">
    <source>
        <dbReference type="SAM" id="Coils"/>
    </source>
</evidence>
<feature type="compositionally biased region" description="Low complexity" evidence="2">
    <location>
        <begin position="971"/>
        <end position="989"/>
    </location>
</feature>
<dbReference type="PANTHER" id="PTHR23159">
    <property type="entry name" value="CENTROSOMAL PROTEIN 2"/>
    <property type="match status" value="1"/>
</dbReference>
<feature type="compositionally biased region" description="Polar residues" evidence="2">
    <location>
        <begin position="955"/>
        <end position="970"/>
    </location>
</feature>
<dbReference type="EMBL" id="HG792015">
    <property type="protein sequence ID" value="CDM27475.1"/>
    <property type="molecule type" value="Genomic_DNA"/>
</dbReference>
<gene>
    <name evidence="3" type="ORF">PROQFM164_S01g001286</name>
</gene>
<feature type="region of interest" description="Disordered" evidence="2">
    <location>
        <begin position="1"/>
        <end position="96"/>
    </location>
</feature>
<reference evidence="3" key="1">
    <citation type="journal article" date="2014" name="Nat. Commun.">
        <title>Multiple recent horizontal transfers of a large genomic region in cheese making fungi.</title>
        <authorList>
            <person name="Cheeseman K."/>
            <person name="Ropars J."/>
            <person name="Renault P."/>
            <person name="Dupont J."/>
            <person name="Gouzy J."/>
            <person name="Branca A."/>
            <person name="Abraham A.L."/>
            <person name="Ceppi M."/>
            <person name="Conseiller E."/>
            <person name="Debuchy R."/>
            <person name="Malagnac F."/>
            <person name="Goarin A."/>
            <person name="Silar P."/>
            <person name="Lacoste S."/>
            <person name="Sallet E."/>
            <person name="Bensimon A."/>
            <person name="Giraud T."/>
            <person name="Brygoo Y."/>
        </authorList>
    </citation>
    <scope>NUCLEOTIDE SEQUENCE [LARGE SCALE GENOMIC DNA]</scope>
    <source>
        <strain evidence="3">FM164</strain>
    </source>
</reference>
<accession>W6PUB0</accession>
<evidence type="ECO:0000256" key="2">
    <source>
        <dbReference type="SAM" id="MobiDB-lite"/>
    </source>
</evidence>
<feature type="compositionally biased region" description="Low complexity" evidence="2">
    <location>
        <begin position="19"/>
        <end position="28"/>
    </location>
</feature>
<dbReference type="OMA" id="KHESLDQ"/>
<keyword evidence="4" id="KW-1185">Reference proteome</keyword>
<name>W6PUB0_PENRF</name>
<organism evidence="3 4">
    <name type="scientific">Penicillium roqueforti (strain FM164)</name>
    <dbReference type="NCBI Taxonomy" id="1365484"/>
    <lineage>
        <taxon>Eukaryota</taxon>
        <taxon>Fungi</taxon>
        <taxon>Dikarya</taxon>
        <taxon>Ascomycota</taxon>
        <taxon>Pezizomycotina</taxon>
        <taxon>Eurotiomycetes</taxon>
        <taxon>Eurotiomycetidae</taxon>
        <taxon>Eurotiales</taxon>
        <taxon>Aspergillaceae</taxon>
        <taxon>Penicillium</taxon>
    </lineage>
</organism>
<dbReference type="STRING" id="1365484.W6PUB0"/>
<feature type="compositionally biased region" description="Low complexity" evidence="2">
    <location>
        <begin position="1025"/>
        <end position="1041"/>
    </location>
</feature>